<comment type="caution">
    <text evidence="1">The sequence shown here is derived from an EMBL/GenBank/DDBJ whole genome shotgun (WGS) entry which is preliminary data.</text>
</comment>
<proteinExistence type="predicted"/>
<protein>
    <submittedName>
        <fullName evidence="1">Uncharacterized protein</fullName>
    </submittedName>
</protein>
<reference evidence="1" key="1">
    <citation type="journal article" date="2015" name="Nature">
        <title>Complex archaea that bridge the gap between prokaryotes and eukaryotes.</title>
        <authorList>
            <person name="Spang A."/>
            <person name="Saw J.H."/>
            <person name="Jorgensen S.L."/>
            <person name="Zaremba-Niedzwiedzka K."/>
            <person name="Martijn J."/>
            <person name="Lind A.E."/>
            <person name="van Eijk R."/>
            <person name="Schleper C."/>
            <person name="Guy L."/>
            <person name="Ettema T.J."/>
        </authorList>
    </citation>
    <scope>NUCLEOTIDE SEQUENCE</scope>
</reference>
<name>A0A0F9RT67_9ZZZZ</name>
<organism evidence="1">
    <name type="scientific">marine sediment metagenome</name>
    <dbReference type="NCBI Taxonomy" id="412755"/>
    <lineage>
        <taxon>unclassified sequences</taxon>
        <taxon>metagenomes</taxon>
        <taxon>ecological metagenomes</taxon>
    </lineage>
</organism>
<sequence>MTDEIIKFPCSNPIILEKLTNEFGVEFFHLHLNEFEILFIGRNSSKNIVVRHFSDNEDDSITLMGEWEIKNEYG</sequence>
<dbReference type="AlphaFoldDB" id="A0A0F9RT67"/>
<gene>
    <name evidence="1" type="ORF">LCGC14_0856870</name>
</gene>
<accession>A0A0F9RT67</accession>
<dbReference type="EMBL" id="LAZR01002582">
    <property type="protein sequence ID" value="KKN28186.1"/>
    <property type="molecule type" value="Genomic_DNA"/>
</dbReference>
<evidence type="ECO:0000313" key="1">
    <source>
        <dbReference type="EMBL" id="KKN28186.1"/>
    </source>
</evidence>